<reference evidence="7 8" key="1">
    <citation type="journal article" date="2018" name="Evol. Lett.">
        <title>Horizontal gene cluster transfer increased hallucinogenic mushroom diversity.</title>
        <authorList>
            <person name="Reynolds H.T."/>
            <person name="Vijayakumar V."/>
            <person name="Gluck-Thaler E."/>
            <person name="Korotkin H.B."/>
            <person name="Matheny P.B."/>
            <person name="Slot J.C."/>
        </authorList>
    </citation>
    <scope>NUCLEOTIDE SEQUENCE [LARGE SCALE GENOMIC DNA]</scope>
    <source>
        <strain evidence="7 8">2629</strain>
    </source>
</reference>
<evidence type="ECO:0000256" key="3">
    <source>
        <dbReference type="ARBA" id="ARBA00023163"/>
    </source>
</evidence>
<accession>A0A409YIL5</accession>
<feature type="compositionally biased region" description="Basic and acidic residues" evidence="5">
    <location>
        <begin position="522"/>
        <end position="537"/>
    </location>
</feature>
<dbReference type="InterPro" id="IPR009072">
    <property type="entry name" value="Histone-fold"/>
</dbReference>
<dbReference type="SMART" id="SM00576">
    <property type="entry name" value="BTP"/>
    <property type="match status" value="1"/>
</dbReference>
<dbReference type="GO" id="GO:0005634">
    <property type="term" value="C:nucleus"/>
    <property type="evidence" value="ECO:0007669"/>
    <property type="project" value="UniProtKB-SubCell"/>
</dbReference>
<keyword evidence="8" id="KW-1185">Reference proteome</keyword>
<evidence type="ECO:0000256" key="5">
    <source>
        <dbReference type="SAM" id="MobiDB-lite"/>
    </source>
</evidence>
<dbReference type="SUPFAM" id="SSF47113">
    <property type="entry name" value="Histone-fold"/>
    <property type="match status" value="1"/>
</dbReference>
<dbReference type="CDD" id="cd00076">
    <property type="entry name" value="HFD_SF"/>
    <property type="match status" value="1"/>
</dbReference>
<dbReference type="GO" id="GO:0046982">
    <property type="term" value="F:protein heterodimerization activity"/>
    <property type="evidence" value="ECO:0007669"/>
    <property type="project" value="InterPro"/>
</dbReference>
<dbReference type="Proteomes" id="UP000284842">
    <property type="component" value="Unassembled WGS sequence"/>
</dbReference>
<evidence type="ECO:0000313" key="7">
    <source>
        <dbReference type="EMBL" id="PPR02830.1"/>
    </source>
</evidence>
<dbReference type="InParanoid" id="A0A409YIL5"/>
<sequence>MEAGALKLLESATQRTLHAHAFSRSSSQASMVLTDLLSRYMALLTSTCAKYAQHAGRTQLNVRDAMGALDEMGVSLEDLSEYCVTEGRELNRYALYSARRLEDLNDFKSQLMDGLRLDRDDAIPLEYVRVPTPLLESEDESEGEDDEEEVEDDAQMNGHFLDDSEEPFHYYEDAEDVNANMDVELQGSQPTSPRKRRATPPLPLSPISNPSSPSSRKRPRTSNWDPPEHIPDFLPAFPKPTIDESRQGTPLPDGILPGANMLQSGLNLQSIPGTSTAAPLLPADFQQGQSQADKNSAAVAQSTAAAADLLVQVPYDQSSLSSVPEWHLPAPPSSFSSSSSLSRQTRITTEQALLSAYHYILTHPPPPEPPAITPARHKVAMVLIHQAQKNPRWDVADSLFGSVGPCSPRVATIGPSYPVPIEDSVKGKDKDSQLKLPPAMPRPVNAPERIAGFVSQQTSKIPDLGKMILPPQIHTRTTRLSHPPVLHRGTKPLLYGAGIPAPWNMNALPDGPSAPGAPPPTPKDKDGGEKDSSDKAAKPLLPDARLYATWDHETKDFKVPLTSHRPVAHGRSRLGSIQTGSGGITLPGSRSKAMK</sequence>
<feature type="region of interest" description="Disordered" evidence="5">
    <location>
        <begin position="506"/>
        <end position="545"/>
    </location>
</feature>
<dbReference type="OrthoDB" id="436852at2759"/>
<organism evidence="7 8">
    <name type="scientific">Panaeolus cyanescens</name>
    <dbReference type="NCBI Taxonomy" id="181874"/>
    <lineage>
        <taxon>Eukaryota</taxon>
        <taxon>Fungi</taxon>
        <taxon>Dikarya</taxon>
        <taxon>Basidiomycota</taxon>
        <taxon>Agaricomycotina</taxon>
        <taxon>Agaricomycetes</taxon>
        <taxon>Agaricomycetidae</taxon>
        <taxon>Agaricales</taxon>
        <taxon>Agaricineae</taxon>
        <taxon>Galeropsidaceae</taxon>
        <taxon>Panaeolus</taxon>
    </lineage>
</organism>
<feature type="region of interest" description="Disordered" evidence="5">
    <location>
        <begin position="128"/>
        <end position="153"/>
    </location>
</feature>
<name>A0A409YIL5_9AGAR</name>
<dbReference type="InterPro" id="IPR006565">
    <property type="entry name" value="BTP"/>
</dbReference>
<feature type="compositionally biased region" description="Basic and acidic residues" evidence="5">
    <location>
        <begin position="423"/>
        <end position="433"/>
    </location>
</feature>
<dbReference type="Gene3D" id="1.10.20.10">
    <property type="entry name" value="Histone, subunit A"/>
    <property type="match status" value="1"/>
</dbReference>
<evidence type="ECO:0000256" key="1">
    <source>
        <dbReference type="ARBA" id="ARBA00004123"/>
    </source>
</evidence>
<feature type="compositionally biased region" description="Acidic residues" evidence="5">
    <location>
        <begin position="136"/>
        <end position="153"/>
    </location>
</feature>
<feature type="region of interest" description="Disordered" evidence="5">
    <location>
        <begin position="185"/>
        <end position="258"/>
    </location>
</feature>
<protein>
    <recommendedName>
        <fullName evidence="6">Bromodomain associated domain-containing protein</fullName>
    </recommendedName>
</protein>
<evidence type="ECO:0000259" key="6">
    <source>
        <dbReference type="SMART" id="SM00576"/>
    </source>
</evidence>
<dbReference type="AlphaFoldDB" id="A0A409YIL5"/>
<gene>
    <name evidence="7" type="ORF">CVT24_002227</name>
</gene>
<evidence type="ECO:0000256" key="4">
    <source>
        <dbReference type="ARBA" id="ARBA00023242"/>
    </source>
</evidence>
<evidence type="ECO:0000313" key="8">
    <source>
        <dbReference type="Proteomes" id="UP000284842"/>
    </source>
</evidence>
<feature type="compositionally biased region" description="Low complexity" evidence="5">
    <location>
        <begin position="205"/>
        <end position="214"/>
    </location>
</feature>
<comment type="subcellular location">
    <subcellularLocation>
        <location evidence="1">Nucleus</location>
    </subcellularLocation>
</comment>
<dbReference type="Pfam" id="PF07524">
    <property type="entry name" value="Bromo_TP"/>
    <property type="match status" value="1"/>
</dbReference>
<feature type="domain" description="Bromodomain associated" evidence="6">
    <location>
        <begin position="2"/>
        <end position="78"/>
    </location>
</feature>
<dbReference type="EMBL" id="NHTK01001140">
    <property type="protein sequence ID" value="PPR02830.1"/>
    <property type="molecule type" value="Genomic_DNA"/>
</dbReference>
<comment type="caution">
    <text evidence="7">The sequence shown here is derived from an EMBL/GenBank/DDBJ whole genome shotgun (WGS) entry which is preliminary data.</text>
</comment>
<keyword evidence="3" id="KW-0804">Transcription</keyword>
<evidence type="ECO:0000256" key="2">
    <source>
        <dbReference type="ARBA" id="ARBA00023015"/>
    </source>
</evidence>
<keyword evidence="4" id="KW-0539">Nucleus</keyword>
<feature type="region of interest" description="Disordered" evidence="5">
    <location>
        <begin position="421"/>
        <end position="445"/>
    </location>
</feature>
<feature type="region of interest" description="Disordered" evidence="5">
    <location>
        <begin position="557"/>
        <end position="595"/>
    </location>
</feature>
<proteinExistence type="predicted"/>
<dbReference type="STRING" id="181874.A0A409YIL5"/>
<keyword evidence="2" id="KW-0805">Transcription regulation</keyword>